<dbReference type="EMBL" id="JBFALK010000012">
    <property type="protein sequence ID" value="MEV0971361.1"/>
    <property type="molecule type" value="Genomic_DNA"/>
</dbReference>
<comment type="caution">
    <text evidence="1">The sequence shown here is derived from an EMBL/GenBank/DDBJ whole genome shotgun (WGS) entry which is preliminary data.</text>
</comment>
<reference evidence="1 2" key="1">
    <citation type="submission" date="2024-06" db="EMBL/GenBank/DDBJ databases">
        <title>The Natural Products Discovery Center: Release of the First 8490 Sequenced Strains for Exploring Actinobacteria Biosynthetic Diversity.</title>
        <authorList>
            <person name="Kalkreuter E."/>
            <person name="Kautsar S.A."/>
            <person name="Yang D."/>
            <person name="Bader C.D."/>
            <person name="Teijaro C.N."/>
            <person name="Fluegel L."/>
            <person name="Davis C.M."/>
            <person name="Simpson J.R."/>
            <person name="Lauterbach L."/>
            <person name="Steele A.D."/>
            <person name="Gui C."/>
            <person name="Meng S."/>
            <person name="Li G."/>
            <person name="Viehrig K."/>
            <person name="Ye F."/>
            <person name="Su P."/>
            <person name="Kiefer A.F."/>
            <person name="Nichols A."/>
            <person name="Cepeda A.J."/>
            <person name="Yan W."/>
            <person name="Fan B."/>
            <person name="Jiang Y."/>
            <person name="Adhikari A."/>
            <person name="Zheng C.-J."/>
            <person name="Schuster L."/>
            <person name="Cowan T.M."/>
            <person name="Smanski M.J."/>
            <person name="Chevrette M.G."/>
            <person name="De Carvalho L.P.S."/>
            <person name="Shen B."/>
        </authorList>
    </citation>
    <scope>NUCLEOTIDE SEQUENCE [LARGE SCALE GENOMIC DNA]</scope>
    <source>
        <strain evidence="1 2">NPDC050100</strain>
    </source>
</reference>
<sequence>MTGDRLSAVYGHASDGAEEPHTYVLVQPDIDGSPHTMNARATIAATPMIIADLVELVAGAEKDADHPV</sequence>
<dbReference type="Proteomes" id="UP001551675">
    <property type="component" value="Unassembled WGS sequence"/>
</dbReference>
<evidence type="ECO:0000313" key="2">
    <source>
        <dbReference type="Proteomes" id="UP001551675"/>
    </source>
</evidence>
<dbReference type="RefSeq" id="WP_061253742.1">
    <property type="nucleotide sequence ID" value="NZ_JBFALK010000012.1"/>
</dbReference>
<protein>
    <submittedName>
        <fullName evidence="1">Uncharacterized protein</fullName>
    </submittedName>
</protein>
<name>A0ABV3GI81_MICGL</name>
<proteinExistence type="predicted"/>
<gene>
    <name evidence="1" type="ORF">AB0I59_22270</name>
</gene>
<accession>A0ABV3GI81</accession>
<keyword evidence="2" id="KW-1185">Reference proteome</keyword>
<evidence type="ECO:0000313" key="1">
    <source>
        <dbReference type="EMBL" id="MEV0971361.1"/>
    </source>
</evidence>
<organism evidence="1 2">
    <name type="scientific">Microtetraspora glauca</name>
    <dbReference type="NCBI Taxonomy" id="1996"/>
    <lineage>
        <taxon>Bacteria</taxon>
        <taxon>Bacillati</taxon>
        <taxon>Actinomycetota</taxon>
        <taxon>Actinomycetes</taxon>
        <taxon>Streptosporangiales</taxon>
        <taxon>Streptosporangiaceae</taxon>
        <taxon>Microtetraspora</taxon>
    </lineage>
</organism>